<keyword evidence="3" id="KW-1185">Reference proteome</keyword>
<sequence length="130" mass="14726">MTLPRPDEQRPRRVAVYGTLRSAGSAGDLMRSLASLRESDTLLAGRLYDTGQGYPAFVPTEAAPAPNEGIPAEVYVLREPERSLPVLDRYEGPEYLRRVRTLRDRRRCWVYVWRGSVSGMTELSHGWCES</sequence>
<name>A0A1I1WTG6_9ACTN</name>
<proteinExistence type="predicted"/>
<reference evidence="3" key="1">
    <citation type="submission" date="2016-10" db="EMBL/GenBank/DDBJ databases">
        <authorList>
            <person name="Varghese N."/>
            <person name="Submissions S."/>
        </authorList>
    </citation>
    <scope>NUCLEOTIDE SEQUENCE [LARGE SCALE GENOMIC DNA]</scope>
    <source>
        <strain evidence="3">DSM 45004</strain>
    </source>
</reference>
<dbReference type="GO" id="GO:0016740">
    <property type="term" value="F:transferase activity"/>
    <property type="evidence" value="ECO:0007669"/>
    <property type="project" value="UniProtKB-KW"/>
</dbReference>
<evidence type="ECO:0000313" key="2">
    <source>
        <dbReference type="EMBL" id="SFD98322.1"/>
    </source>
</evidence>
<dbReference type="Pfam" id="PF06094">
    <property type="entry name" value="GGACT"/>
    <property type="match status" value="1"/>
</dbReference>
<gene>
    <name evidence="2" type="ORF">SAMN04487819_10688</name>
</gene>
<dbReference type="SUPFAM" id="SSF110857">
    <property type="entry name" value="Gamma-glutamyl cyclotransferase-like"/>
    <property type="match status" value="1"/>
</dbReference>
<feature type="domain" description="Gamma-glutamylcyclotransferase AIG2-like" evidence="1">
    <location>
        <begin position="14"/>
        <end position="124"/>
    </location>
</feature>
<evidence type="ECO:0000259" key="1">
    <source>
        <dbReference type="Pfam" id="PF06094"/>
    </source>
</evidence>
<accession>A0A1I1WTG6</accession>
<dbReference type="Gene3D" id="3.10.490.10">
    <property type="entry name" value="Gamma-glutamyl cyclotransferase-like"/>
    <property type="match status" value="1"/>
</dbReference>
<dbReference type="InterPro" id="IPR009288">
    <property type="entry name" value="AIG2-like_dom"/>
</dbReference>
<evidence type="ECO:0000313" key="3">
    <source>
        <dbReference type="Proteomes" id="UP000198716"/>
    </source>
</evidence>
<dbReference type="AlphaFoldDB" id="A0A1I1WTG6"/>
<dbReference type="EMBL" id="FOMZ01000006">
    <property type="protein sequence ID" value="SFD98322.1"/>
    <property type="molecule type" value="Genomic_DNA"/>
</dbReference>
<dbReference type="InterPro" id="IPR036568">
    <property type="entry name" value="GGCT-like_sf"/>
</dbReference>
<dbReference type="RefSeq" id="WP_092926492.1">
    <property type="nucleotide sequence ID" value="NZ_FOMZ01000006.1"/>
</dbReference>
<keyword evidence="2" id="KW-0808">Transferase</keyword>
<organism evidence="2 3">
    <name type="scientific">Actinopolyspora alba</name>
    <dbReference type="NCBI Taxonomy" id="673379"/>
    <lineage>
        <taxon>Bacteria</taxon>
        <taxon>Bacillati</taxon>
        <taxon>Actinomycetota</taxon>
        <taxon>Actinomycetes</taxon>
        <taxon>Actinopolysporales</taxon>
        <taxon>Actinopolysporaceae</taxon>
        <taxon>Actinopolyspora</taxon>
        <taxon>Actinopolyspora alba group</taxon>
    </lineage>
</organism>
<dbReference type="Proteomes" id="UP000198716">
    <property type="component" value="Unassembled WGS sequence"/>
</dbReference>
<protein>
    <submittedName>
        <fullName evidence="2">Uncharacterized conserved protein YtfP, gamma-glutamylcyclotransferase (GGCT)/AIG2-like family</fullName>
    </submittedName>
</protein>